<keyword evidence="9" id="KW-0411">Iron-sulfur</keyword>
<comment type="similarity">
    <text evidence="3">In the N-terminal section; belongs to the NADH:flavin oxidoreductase/NADH oxidase family.</text>
</comment>
<dbReference type="Pfam" id="PF07992">
    <property type="entry name" value="Pyr_redox_2"/>
    <property type="match status" value="1"/>
</dbReference>
<sequence>MTTRFPELFTPLQVGQRTLRNRIVNAGHGTGLGHGGYSEQLLAYMAERARGGAAMVISQANFVSPDYGDITASDDSIVPPWKQLAQRIQEHGALAIAQLQHPGAQGVYTGPGTGTTLSPSPVPIRFLGGPVIVPRPMTETDIQRAIRQFTDAAERARAAGLDGVEIHCAHGNLIEQFHHPATNLRTDAWGGSREARLRFAAQVLRSVRSRVGDDFIVGARVTGGVPGDEDASQACLDRIDDLDGLGVLDYLSVSVGHYSSALATAQNLPDSSFPRGAWRDYGTAVKLRTSTPVFLVGRIATAELGAELVREKACDAVAMARPLAADPFLPIKAATQQEHRTRPCVGLQDGCWGRVSVGLEMRCAFNPETGTEASLQNLRIAPHGNERRKVVVVGGGPAGLEAARQAAVLGHHVILIEQAKQVGGLLNTLTKAPHRGEVTEVVHWFEQELNLADVEIRTGVLATAETVLQEQPDAVILATGSRAEPPAHLLRVVPTIDVRDAFGPVKTGAHIVIADAIGRRPALSAAEYLAAHGARVTLLTEMNVIGEGANETVRSQAHARLVTAGVTIRPATRVQVRDGILVAVSVYSDGGGPDVSIPLDQVTQLVTAYPWSSFNPLQDELEQAGAATTVIGDALAPRDITTATAEGSAAAWKLSAAGKPAHR</sequence>
<comment type="caution">
    <text evidence="12">The sequence shown here is derived from an EMBL/GenBank/DDBJ whole genome shotgun (WGS) entry which is preliminary data.</text>
</comment>
<keyword evidence="13" id="KW-1185">Reference proteome</keyword>
<evidence type="ECO:0000259" key="10">
    <source>
        <dbReference type="Pfam" id="PF00724"/>
    </source>
</evidence>
<name>A0ABP6ZQX4_9ACTN</name>
<evidence type="ECO:0000313" key="13">
    <source>
        <dbReference type="Proteomes" id="UP001501074"/>
    </source>
</evidence>
<keyword evidence="6" id="KW-0479">Metal-binding</keyword>
<evidence type="ECO:0000256" key="9">
    <source>
        <dbReference type="ARBA" id="ARBA00023014"/>
    </source>
</evidence>
<dbReference type="InterPro" id="IPR013785">
    <property type="entry name" value="Aldolase_TIM"/>
</dbReference>
<dbReference type="InterPro" id="IPR051793">
    <property type="entry name" value="NADH:flavin_oxidoreductase"/>
</dbReference>
<evidence type="ECO:0000256" key="8">
    <source>
        <dbReference type="ARBA" id="ARBA00023004"/>
    </source>
</evidence>
<protein>
    <submittedName>
        <fullName evidence="12">FAD-dependent oxidoreductase</fullName>
    </submittedName>
</protein>
<dbReference type="Gene3D" id="3.20.20.70">
    <property type="entry name" value="Aldolase class I"/>
    <property type="match status" value="1"/>
</dbReference>
<dbReference type="RefSeq" id="WP_231488607.1">
    <property type="nucleotide sequence ID" value="NZ_BAAAZO010000005.1"/>
</dbReference>
<dbReference type="PANTHER" id="PTHR42917:SF2">
    <property type="entry name" value="2,4-DIENOYL-COA REDUCTASE [(2E)-ENOYL-COA-PRODUCING]"/>
    <property type="match status" value="1"/>
</dbReference>
<dbReference type="Proteomes" id="UP001501074">
    <property type="component" value="Unassembled WGS sequence"/>
</dbReference>
<proteinExistence type="inferred from homology"/>
<evidence type="ECO:0000313" key="12">
    <source>
        <dbReference type="EMBL" id="GAA3613787.1"/>
    </source>
</evidence>
<evidence type="ECO:0000256" key="3">
    <source>
        <dbReference type="ARBA" id="ARBA00011048"/>
    </source>
</evidence>
<evidence type="ECO:0000256" key="4">
    <source>
        <dbReference type="ARBA" id="ARBA00022630"/>
    </source>
</evidence>
<keyword evidence="5" id="KW-0288">FMN</keyword>
<evidence type="ECO:0000256" key="2">
    <source>
        <dbReference type="ARBA" id="ARBA00001966"/>
    </source>
</evidence>
<dbReference type="PANTHER" id="PTHR42917">
    <property type="entry name" value="2,4-DIENOYL-COA REDUCTASE"/>
    <property type="match status" value="1"/>
</dbReference>
<feature type="domain" description="FAD/NAD(P)-binding" evidence="11">
    <location>
        <begin position="389"/>
        <end position="577"/>
    </location>
</feature>
<dbReference type="EMBL" id="BAAAZO010000005">
    <property type="protein sequence ID" value="GAA3613787.1"/>
    <property type="molecule type" value="Genomic_DNA"/>
</dbReference>
<evidence type="ECO:0000256" key="6">
    <source>
        <dbReference type="ARBA" id="ARBA00022723"/>
    </source>
</evidence>
<organism evidence="12 13">
    <name type="scientific">Kineosporia mesophila</name>
    <dbReference type="NCBI Taxonomy" id="566012"/>
    <lineage>
        <taxon>Bacteria</taxon>
        <taxon>Bacillati</taxon>
        <taxon>Actinomycetota</taxon>
        <taxon>Actinomycetes</taxon>
        <taxon>Kineosporiales</taxon>
        <taxon>Kineosporiaceae</taxon>
        <taxon>Kineosporia</taxon>
    </lineage>
</organism>
<dbReference type="SUPFAM" id="SSF51395">
    <property type="entry name" value="FMN-linked oxidoreductases"/>
    <property type="match status" value="1"/>
</dbReference>
<keyword evidence="7" id="KW-0560">Oxidoreductase</keyword>
<evidence type="ECO:0000256" key="7">
    <source>
        <dbReference type="ARBA" id="ARBA00023002"/>
    </source>
</evidence>
<comment type="cofactor">
    <cofactor evidence="1">
        <name>FMN</name>
        <dbReference type="ChEBI" id="CHEBI:58210"/>
    </cofactor>
</comment>
<feature type="domain" description="NADH:flavin oxidoreductase/NADH oxidase N-terminal" evidence="10">
    <location>
        <begin position="7"/>
        <end position="337"/>
    </location>
</feature>
<evidence type="ECO:0000259" key="11">
    <source>
        <dbReference type="Pfam" id="PF07992"/>
    </source>
</evidence>
<evidence type="ECO:0000256" key="5">
    <source>
        <dbReference type="ARBA" id="ARBA00022643"/>
    </source>
</evidence>
<dbReference type="InterPro" id="IPR023753">
    <property type="entry name" value="FAD/NAD-binding_dom"/>
</dbReference>
<dbReference type="InterPro" id="IPR036188">
    <property type="entry name" value="FAD/NAD-bd_sf"/>
</dbReference>
<reference evidence="13" key="1">
    <citation type="journal article" date="2019" name="Int. J. Syst. Evol. Microbiol.">
        <title>The Global Catalogue of Microorganisms (GCM) 10K type strain sequencing project: providing services to taxonomists for standard genome sequencing and annotation.</title>
        <authorList>
            <consortium name="The Broad Institute Genomics Platform"/>
            <consortium name="The Broad Institute Genome Sequencing Center for Infectious Disease"/>
            <person name="Wu L."/>
            <person name="Ma J."/>
        </authorList>
    </citation>
    <scope>NUCLEOTIDE SEQUENCE [LARGE SCALE GENOMIC DNA]</scope>
    <source>
        <strain evidence="13">JCM 16902</strain>
    </source>
</reference>
<accession>A0ABP6ZQX4</accession>
<dbReference type="PRINTS" id="PR00368">
    <property type="entry name" value="FADPNR"/>
</dbReference>
<dbReference type="SUPFAM" id="SSF51905">
    <property type="entry name" value="FAD/NAD(P)-binding domain"/>
    <property type="match status" value="1"/>
</dbReference>
<keyword evidence="4" id="KW-0285">Flavoprotein</keyword>
<dbReference type="Gene3D" id="3.40.50.720">
    <property type="entry name" value="NAD(P)-binding Rossmann-like Domain"/>
    <property type="match status" value="1"/>
</dbReference>
<dbReference type="Pfam" id="PF00724">
    <property type="entry name" value="Oxidored_FMN"/>
    <property type="match status" value="1"/>
</dbReference>
<gene>
    <name evidence="12" type="ORF">GCM10022223_32470</name>
</gene>
<comment type="cofactor">
    <cofactor evidence="2">
        <name>[4Fe-4S] cluster</name>
        <dbReference type="ChEBI" id="CHEBI:49883"/>
    </cofactor>
</comment>
<dbReference type="InterPro" id="IPR001155">
    <property type="entry name" value="OxRdtase_FMN_N"/>
</dbReference>
<dbReference type="Gene3D" id="3.50.50.60">
    <property type="entry name" value="FAD/NAD(P)-binding domain"/>
    <property type="match status" value="1"/>
</dbReference>
<keyword evidence="8" id="KW-0408">Iron</keyword>
<evidence type="ECO:0000256" key="1">
    <source>
        <dbReference type="ARBA" id="ARBA00001917"/>
    </source>
</evidence>